<dbReference type="Pfam" id="PF00082">
    <property type="entry name" value="Peptidase_S8"/>
    <property type="match status" value="1"/>
</dbReference>
<feature type="chain" id="PRO_5029618307" evidence="4">
    <location>
        <begin position="27"/>
        <end position="375"/>
    </location>
</feature>
<gene>
    <name evidence="7" type="ORF">FRX31_034251</name>
</gene>
<dbReference type="Pfam" id="PF05922">
    <property type="entry name" value="Inhibitor_I9"/>
    <property type="match status" value="1"/>
</dbReference>
<dbReference type="GO" id="GO:0006508">
    <property type="term" value="P:proteolysis"/>
    <property type="evidence" value="ECO:0007669"/>
    <property type="project" value="UniProtKB-KW"/>
</dbReference>
<dbReference type="PROSITE" id="PS51892">
    <property type="entry name" value="SUBTILASE"/>
    <property type="match status" value="1"/>
</dbReference>
<keyword evidence="8" id="KW-1185">Reference proteome</keyword>
<reference evidence="7 8" key="1">
    <citation type="submission" date="2020-06" db="EMBL/GenBank/DDBJ databases">
        <title>Transcriptomic and genomic resources for Thalictrum thalictroides and T. hernandezii: Facilitating candidate gene discovery in an emerging model plant lineage.</title>
        <authorList>
            <person name="Arias T."/>
            <person name="Riano-Pachon D.M."/>
            <person name="Di Stilio V.S."/>
        </authorList>
    </citation>
    <scope>NUCLEOTIDE SEQUENCE [LARGE SCALE GENOMIC DNA]</scope>
    <source>
        <strain evidence="8">cv. WT478/WT964</strain>
        <tissue evidence="7">Leaves</tissue>
    </source>
</reference>
<keyword evidence="7" id="KW-0645">Protease</keyword>
<protein>
    <submittedName>
        <fullName evidence="7">Subtilisin-like protease</fullName>
    </submittedName>
</protein>
<evidence type="ECO:0000313" key="7">
    <source>
        <dbReference type="EMBL" id="KAF5176162.1"/>
    </source>
</evidence>
<dbReference type="PANTHER" id="PTHR10795">
    <property type="entry name" value="PROPROTEIN CONVERTASE SUBTILISIN/KEXIN"/>
    <property type="match status" value="1"/>
</dbReference>
<dbReference type="InterPro" id="IPR037045">
    <property type="entry name" value="S8pro/Inhibitor_I9_sf"/>
</dbReference>
<comment type="caution">
    <text evidence="7">The sequence shown here is derived from an EMBL/GenBank/DDBJ whole genome shotgun (WGS) entry which is preliminary data.</text>
</comment>
<dbReference type="SUPFAM" id="SSF52743">
    <property type="entry name" value="Subtilisin-like"/>
    <property type="match status" value="1"/>
</dbReference>
<feature type="signal peptide" evidence="4">
    <location>
        <begin position="1"/>
        <end position="26"/>
    </location>
</feature>
<evidence type="ECO:0000259" key="6">
    <source>
        <dbReference type="Pfam" id="PF05922"/>
    </source>
</evidence>
<dbReference type="AlphaFoldDB" id="A0A7J6UVA7"/>
<evidence type="ECO:0000256" key="3">
    <source>
        <dbReference type="PROSITE-ProRule" id="PRU01240"/>
    </source>
</evidence>
<dbReference type="GO" id="GO:0004252">
    <property type="term" value="F:serine-type endopeptidase activity"/>
    <property type="evidence" value="ECO:0007669"/>
    <property type="project" value="InterPro"/>
</dbReference>
<dbReference type="Proteomes" id="UP000554482">
    <property type="component" value="Unassembled WGS sequence"/>
</dbReference>
<keyword evidence="7" id="KW-0378">Hydrolase</keyword>
<evidence type="ECO:0000259" key="5">
    <source>
        <dbReference type="Pfam" id="PF00082"/>
    </source>
</evidence>
<dbReference type="EMBL" id="JABWDY010043132">
    <property type="protein sequence ID" value="KAF5176162.1"/>
    <property type="molecule type" value="Genomic_DNA"/>
</dbReference>
<evidence type="ECO:0000313" key="8">
    <source>
        <dbReference type="Proteomes" id="UP000554482"/>
    </source>
</evidence>
<dbReference type="OrthoDB" id="2014869at2759"/>
<feature type="domain" description="Inhibitor I9" evidence="6">
    <location>
        <begin position="31"/>
        <end position="106"/>
    </location>
</feature>
<dbReference type="Gene3D" id="3.30.70.80">
    <property type="entry name" value="Peptidase S8 propeptide/proteinase inhibitor I9"/>
    <property type="match status" value="1"/>
</dbReference>
<proteinExistence type="inferred from homology"/>
<comment type="caution">
    <text evidence="3">Lacks conserved residue(s) required for the propagation of feature annotation.</text>
</comment>
<evidence type="ECO:0000256" key="2">
    <source>
        <dbReference type="ARBA" id="ARBA00022729"/>
    </source>
</evidence>
<dbReference type="InterPro" id="IPR036852">
    <property type="entry name" value="Peptidase_S8/S53_dom_sf"/>
</dbReference>
<dbReference type="Gene3D" id="3.40.50.200">
    <property type="entry name" value="Peptidase S8/S53 domain"/>
    <property type="match status" value="1"/>
</dbReference>
<sequence length="375" mass="41026">MGINKYSFLVLLVIFVFISLETHTLAAKKPYAVYFGAHLHGPEPTSEDYDRAEANHHRFLASFLGSKEKAKEAMIYSNTKHINAFTAMLEPQEAKQISKDLSVVSFFGCNIVNYQTTRTWEFLGMEKHGEIPPDSLWKKSLGEDIIIANVDSGVDPSSESFNDDGIGPIPSKWKGRCGDNDDDGSSCNRKLLSMRKFYRGYEMVFNKTFDRTSKDKFSHGTHTLSTAGGRFVNVNYTGFSNKIAKGGAPNARVASYKAIFGAGIQACDEIAAIDEAIHDGVDVLSLSLGSNFPMNYTEDGLAISTLHAVKKGIVSVMAAGNGGPNVYPVTNLFPWVITVGASTIDRTFTAYVELGNKQRLKVCMHDDDNGAGQSN</sequence>
<dbReference type="Gene3D" id="3.50.30.30">
    <property type="match status" value="1"/>
</dbReference>
<name>A0A7J6UVA7_THATH</name>
<organism evidence="7 8">
    <name type="scientific">Thalictrum thalictroides</name>
    <name type="common">Rue-anemone</name>
    <name type="synonym">Anemone thalictroides</name>
    <dbReference type="NCBI Taxonomy" id="46969"/>
    <lineage>
        <taxon>Eukaryota</taxon>
        <taxon>Viridiplantae</taxon>
        <taxon>Streptophyta</taxon>
        <taxon>Embryophyta</taxon>
        <taxon>Tracheophyta</taxon>
        <taxon>Spermatophyta</taxon>
        <taxon>Magnoliopsida</taxon>
        <taxon>Ranunculales</taxon>
        <taxon>Ranunculaceae</taxon>
        <taxon>Thalictroideae</taxon>
        <taxon>Thalictrum</taxon>
    </lineage>
</organism>
<feature type="domain" description="Peptidase S8/S53" evidence="5">
    <location>
        <begin position="142"/>
        <end position="355"/>
    </location>
</feature>
<dbReference type="InterPro" id="IPR000209">
    <property type="entry name" value="Peptidase_S8/S53_dom"/>
</dbReference>
<dbReference type="InterPro" id="IPR045051">
    <property type="entry name" value="SBT"/>
</dbReference>
<dbReference type="InterPro" id="IPR010259">
    <property type="entry name" value="S8pro/Inhibitor_I9"/>
</dbReference>
<keyword evidence="2 4" id="KW-0732">Signal</keyword>
<evidence type="ECO:0000256" key="1">
    <source>
        <dbReference type="ARBA" id="ARBA00011073"/>
    </source>
</evidence>
<accession>A0A7J6UVA7</accession>
<comment type="similarity">
    <text evidence="1 3">Belongs to the peptidase S8 family.</text>
</comment>
<evidence type="ECO:0000256" key="4">
    <source>
        <dbReference type="SAM" id="SignalP"/>
    </source>
</evidence>